<organism evidence="1 2">
    <name type="scientific">Rhodopirellula baltica WH47</name>
    <dbReference type="NCBI Taxonomy" id="991778"/>
    <lineage>
        <taxon>Bacteria</taxon>
        <taxon>Pseudomonadati</taxon>
        <taxon>Planctomycetota</taxon>
        <taxon>Planctomycetia</taxon>
        <taxon>Pirellulales</taxon>
        <taxon>Pirellulaceae</taxon>
        <taxon>Rhodopirellula</taxon>
    </lineage>
</organism>
<reference evidence="1 2" key="1">
    <citation type="journal article" date="2013" name="Mar. Genomics">
        <title>Expression of sulfatases in Rhodopirellula baltica and the diversity of sulfatases in the genus Rhodopirellula.</title>
        <authorList>
            <person name="Wegner C.E."/>
            <person name="Richter-Heitmann T."/>
            <person name="Klindworth A."/>
            <person name="Klockow C."/>
            <person name="Richter M."/>
            <person name="Achstetter T."/>
            <person name="Glockner F.O."/>
            <person name="Harder J."/>
        </authorList>
    </citation>
    <scope>NUCLEOTIDE SEQUENCE [LARGE SCALE GENOMIC DNA]</scope>
    <source>
        <strain evidence="1 2">WH47</strain>
    </source>
</reference>
<accession>F2AUD6</accession>
<protein>
    <submittedName>
        <fullName evidence="1">Uncharacterized protein</fullName>
    </submittedName>
</protein>
<dbReference type="Proteomes" id="UP000006222">
    <property type="component" value="Unassembled WGS sequence"/>
</dbReference>
<proteinExistence type="predicted"/>
<comment type="caution">
    <text evidence="1">The sequence shown here is derived from an EMBL/GenBank/DDBJ whole genome shotgun (WGS) entry which is preliminary data.</text>
</comment>
<sequence length="71" mass="7547">MARTEGVAPVSPVVECTQGDANRLGCEMGSDKILDSPYNIRSGVRLGDCFSPSAPSFRNPICSQENPCFPA</sequence>
<evidence type="ECO:0000313" key="2">
    <source>
        <dbReference type="Proteomes" id="UP000006222"/>
    </source>
</evidence>
<evidence type="ECO:0000313" key="1">
    <source>
        <dbReference type="EMBL" id="EGF26703.1"/>
    </source>
</evidence>
<dbReference type="PATRIC" id="fig|991778.3.peg.3543"/>
<gene>
    <name evidence="1" type="ORF">RBWH47_00328</name>
</gene>
<dbReference type="AlphaFoldDB" id="F2AUD6"/>
<dbReference type="EMBL" id="AFAR01000176">
    <property type="protein sequence ID" value="EGF26703.1"/>
    <property type="molecule type" value="Genomic_DNA"/>
</dbReference>
<name>F2AUD6_RHOBT</name>